<dbReference type="AlphaFoldDB" id="S4P915"/>
<reference evidence="1" key="1">
    <citation type="journal article" date="2013" name="BMC Genomics">
        <title>Unscrambling butterfly oogenesis.</title>
        <authorList>
            <person name="Carter J.M."/>
            <person name="Baker S.C."/>
            <person name="Pink R."/>
            <person name="Carter D.R."/>
            <person name="Collins A."/>
            <person name="Tomlin J."/>
            <person name="Gibbs M."/>
            <person name="Breuker C.J."/>
        </authorList>
    </citation>
    <scope>NUCLEOTIDE SEQUENCE</scope>
    <source>
        <tissue evidence="1">Ovary</tissue>
    </source>
</reference>
<dbReference type="EMBL" id="GAIX01007017">
    <property type="protein sequence ID" value="JAA85543.1"/>
    <property type="molecule type" value="Transcribed_RNA"/>
</dbReference>
<accession>S4P915</accession>
<proteinExistence type="predicted"/>
<sequence length="74" mass="8671">MRGMYHLIVGNIEIFYQNKLSKPSLCQSISRHVNAIVTNSGNIIRNVLQIIYFNVNQTISVYKYLTNVKRVFFF</sequence>
<protein>
    <submittedName>
        <fullName evidence="1">Uncharacterized protein</fullName>
    </submittedName>
</protein>
<evidence type="ECO:0000313" key="1">
    <source>
        <dbReference type="EMBL" id="JAA85543.1"/>
    </source>
</evidence>
<reference evidence="1" key="2">
    <citation type="submission" date="2013-05" db="EMBL/GenBank/DDBJ databases">
        <authorList>
            <person name="Carter J.-M."/>
            <person name="Baker S.C."/>
            <person name="Pink R."/>
            <person name="Carter D.R.F."/>
            <person name="Collins A."/>
            <person name="Tomlin J."/>
            <person name="Gibbs M."/>
            <person name="Breuker C.J."/>
        </authorList>
    </citation>
    <scope>NUCLEOTIDE SEQUENCE</scope>
    <source>
        <tissue evidence="1">Ovary</tissue>
    </source>
</reference>
<organism evidence="1">
    <name type="scientific">Pararge aegeria</name>
    <name type="common">speckled wood butterfly</name>
    <dbReference type="NCBI Taxonomy" id="116150"/>
    <lineage>
        <taxon>Eukaryota</taxon>
        <taxon>Metazoa</taxon>
        <taxon>Ecdysozoa</taxon>
        <taxon>Arthropoda</taxon>
        <taxon>Hexapoda</taxon>
        <taxon>Insecta</taxon>
        <taxon>Pterygota</taxon>
        <taxon>Neoptera</taxon>
        <taxon>Endopterygota</taxon>
        <taxon>Lepidoptera</taxon>
        <taxon>Glossata</taxon>
        <taxon>Ditrysia</taxon>
        <taxon>Papilionoidea</taxon>
        <taxon>Nymphalidae</taxon>
        <taxon>Satyrinae</taxon>
        <taxon>Satyrini</taxon>
        <taxon>Parargina</taxon>
        <taxon>Pararge</taxon>
    </lineage>
</organism>
<name>S4P915_9NEOP</name>
<feature type="non-terminal residue" evidence="1">
    <location>
        <position position="74"/>
    </location>
</feature>